<evidence type="ECO:0000259" key="2">
    <source>
        <dbReference type="PROSITE" id="PS50901"/>
    </source>
</evidence>
<dbReference type="EMBL" id="DYWC01000102">
    <property type="protein sequence ID" value="HJF86688.1"/>
    <property type="molecule type" value="Genomic_DNA"/>
</dbReference>
<gene>
    <name evidence="3" type="ORF">K8V88_04540</name>
</gene>
<reference evidence="3" key="2">
    <citation type="submission" date="2021-09" db="EMBL/GenBank/DDBJ databases">
        <authorList>
            <person name="Gilroy R."/>
        </authorList>
    </citation>
    <scope>NUCLEOTIDE SEQUENCE</scope>
    <source>
        <strain evidence="3">7886</strain>
    </source>
</reference>
<dbReference type="PROSITE" id="PS50901">
    <property type="entry name" value="FTSK"/>
    <property type="match status" value="1"/>
</dbReference>
<organism evidence="3 4">
    <name type="scientific">Companilactobacillus farciminis</name>
    <dbReference type="NCBI Taxonomy" id="1612"/>
    <lineage>
        <taxon>Bacteria</taxon>
        <taxon>Bacillati</taxon>
        <taxon>Bacillota</taxon>
        <taxon>Bacilli</taxon>
        <taxon>Lactobacillales</taxon>
        <taxon>Lactobacillaceae</taxon>
        <taxon>Companilactobacillus</taxon>
    </lineage>
</organism>
<evidence type="ECO:0000313" key="4">
    <source>
        <dbReference type="Proteomes" id="UP000747013"/>
    </source>
</evidence>
<dbReference type="Gene3D" id="3.40.50.300">
    <property type="entry name" value="P-loop containing nucleotide triphosphate hydrolases"/>
    <property type="match status" value="1"/>
</dbReference>
<feature type="binding site" evidence="1">
    <location>
        <begin position="145"/>
        <end position="152"/>
    </location>
    <ligand>
        <name>ATP</name>
        <dbReference type="ChEBI" id="CHEBI:30616"/>
    </ligand>
</feature>
<keyword evidence="3" id="KW-0131">Cell cycle</keyword>
<protein>
    <submittedName>
        <fullName evidence="3">Cell division protein FtsK</fullName>
    </submittedName>
</protein>
<dbReference type="InterPro" id="IPR027417">
    <property type="entry name" value="P-loop_NTPase"/>
</dbReference>
<dbReference type="GO" id="GO:0005524">
    <property type="term" value="F:ATP binding"/>
    <property type="evidence" value="ECO:0007669"/>
    <property type="project" value="UniProtKB-UniRule"/>
</dbReference>
<dbReference type="Proteomes" id="UP000747013">
    <property type="component" value="Unassembled WGS sequence"/>
</dbReference>
<dbReference type="GO" id="GO:0003677">
    <property type="term" value="F:DNA binding"/>
    <property type="evidence" value="ECO:0007669"/>
    <property type="project" value="InterPro"/>
</dbReference>
<proteinExistence type="predicted"/>
<keyword evidence="1" id="KW-0547">Nucleotide-binding</keyword>
<evidence type="ECO:0000313" key="3">
    <source>
        <dbReference type="EMBL" id="HJF86688.1"/>
    </source>
</evidence>
<reference evidence="3" key="1">
    <citation type="journal article" date="2021" name="PeerJ">
        <title>Extensive microbial diversity within the chicken gut microbiome revealed by metagenomics and culture.</title>
        <authorList>
            <person name="Gilroy R."/>
            <person name="Ravi A."/>
            <person name="Getino M."/>
            <person name="Pursley I."/>
            <person name="Horton D.L."/>
            <person name="Alikhan N.F."/>
            <person name="Baker D."/>
            <person name="Gharbi K."/>
            <person name="Hall N."/>
            <person name="Watson M."/>
            <person name="Adriaenssens E.M."/>
            <person name="Foster-Nyarko E."/>
            <person name="Jarju S."/>
            <person name="Secka A."/>
            <person name="Antonio M."/>
            <person name="Oren A."/>
            <person name="Chaudhuri R.R."/>
            <person name="La Ragione R."/>
            <person name="Hildebrand F."/>
            <person name="Pallen M.J."/>
        </authorList>
    </citation>
    <scope>NUCLEOTIDE SEQUENCE</scope>
    <source>
        <strain evidence="3">7886</strain>
    </source>
</reference>
<evidence type="ECO:0000256" key="1">
    <source>
        <dbReference type="PROSITE-ProRule" id="PRU00289"/>
    </source>
</evidence>
<dbReference type="SUPFAM" id="SSF52540">
    <property type="entry name" value="P-loop containing nucleoside triphosphate hydrolases"/>
    <property type="match status" value="1"/>
</dbReference>
<dbReference type="GO" id="GO:0051301">
    <property type="term" value="P:cell division"/>
    <property type="evidence" value="ECO:0007669"/>
    <property type="project" value="UniProtKB-KW"/>
</dbReference>
<dbReference type="AlphaFoldDB" id="A0A921HS44"/>
<accession>A0A921HS44</accession>
<keyword evidence="3" id="KW-0132">Cell division</keyword>
<dbReference type="InterPro" id="IPR002543">
    <property type="entry name" value="FtsK_dom"/>
</dbReference>
<name>A0A921HS44_9LACO</name>
<comment type="caution">
    <text evidence="3">The sequence shown here is derived from an EMBL/GenBank/DDBJ whole genome shotgun (WGS) entry which is preliminary data.</text>
</comment>
<sequence length="372" mass="42234">MNTDELKKYITQSIDMALGSDMQGESSYTNSFSIELDKGGIKFIPRMPAGYLIDDNLYQHIFKILNVSLYPNYTLLKQNTTYFVPISTRNIHVQRALYFPWQVGIPRRLIITNLEDFATQNGSKIQIMKNLSIDYNHVTSIALAGTSGSGKSYFLTYLLESLKHVDENVHENVHTEIKFQTLTVIDPKMDEPSRWAKANGVKVIYPATDRSKSDFVAQINDVLSECLKLIHKRQQVLFNNPSTTFKHVTVVIDEVLALSEGINKNIKDTFFALLSQIALLGRATRVHLILVSQRFDHNSIPTSVREQMNVLVQLGNINRKTTQFLFPDLDPEGIVIPLGRGTGLIQVIDDEHPYQVLPLLCPTYYTSKEKIL</sequence>
<feature type="domain" description="FtsK" evidence="2">
    <location>
        <begin position="128"/>
        <end position="323"/>
    </location>
</feature>
<keyword evidence="1" id="KW-0067">ATP-binding</keyword>